<dbReference type="Pfam" id="PF00450">
    <property type="entry name" value="Peptidase_S10"/>
    <property type="match status" value="1"/>
</dbReference>
<dbReference type="InterPro" id="IPR001563">
    <property type="entry name" value="Peptidase_S10"/>
</dbReference>
<organism evidence="2 3">
    <name type="scientific">Pseudohaliea rubra DSM 19751</name>
    <dbReference type="NCBI Taxonomy" id="1265313"/>
    <lineage>
        <taxon>Bacteria</taxon>
        <taxon>Pseudomonadati</taxon>
        <taxon>Pseudomonadota</taxon>
        <taxon>Gammaproteobacteria</taxon>
        <taxon>Cellvibrionales</taxon>
        <taxon>Halieaceae</taxon>
        <taxon>Pseudohaliea</taxon>
    </lineage>
</organism>
<evidence type="ECO:0000313" key="2">
    <source>
        <dbReference type="EMBL" id="KGE04954.1"/>
    </source>
</evidence>
<accession>A0A095X239</accession>
<feature type="chain" id="PRO_5001912225" evidence="1">
    <location>
        <begin position="22"/>
        <end position="505"/>
    </location>
</feature>
<dbReference type="STRING" id="1265313.HRUBRA_00427"/>
<sequence>MRKRLFIYLCLLLCLPMLARADAEETAPAIPEPTAFVSEHRGSFNGSSVHYVARAGETYLRDADGEPTASIFSFAYVAKDASEDRPVTFVWNGGPGSASLWLHMGTFGPKRVVVPSDASHPGVPPYPIVDATETILDLTDLVFIDPVGTGYSRALGDHEGTEFWGLTEDAASMAEFIKRWLAANGRWNSPKFILGESFGTTRAALVAKLLEDEYRVALNGLVMISQALDYAGSTPYVRDNLISYVTYVPTMAATAWHHGKVDREGTDLETFLQDARNFAVDELLPALFRGNALDPQARRRVRDGLVRFTGLSPTYVERANLRINGRRFAAELLRDQGLTVGLNDARYLGDPVDHLADRPGADAAGDAFSAAFTGALLSYLHGELGITWERPYLSPADPELSKHWNWSRKAPGDTWEPAWVNTAHDLARALEANPALRVFVAGGYHDLVTPFFDAEFTLRRHGIGAERVDFRFYHGGHMMYVHEPSRQALLGDVRSFMNGALRGAP</sequence>
<dbReference type="Proteomes" id="UP000029640">
    <property type="component" value="Unassembled WGS sequence"/>
</dbReference>
<dbReference type="EMBL" id="AUVB01000013">
    <property type="protein sequence ID" value="KGE04954.1"/>
    <property type="molecule type" value="Genomic_DNA"/>
</dbReference>
<keyword evidence="2" id="KW-0121">Carboxypeptidase</keyword>
<dbReference type="eggNOG" id="COG2939">
    <property type="taxonomic scope" value="Bacteria"/>
</dbReference>
<evidence type="ECO:0000256" key="1">
    <source>
        <dbReference type="SAM" id="SignalP"/>
    </source>
</evidence>
<dbReference type="GO" id="GO:0006508">
    <property type="term" value="P:proteolysis"/>
    <property type="evidence" value="ECO:0007669"/>
    <property type="project" value="InterPro"/>
</dbReference>
<gene>
    <name evidence="2" type="ORF">HRUBRA_00427</name>
</gene>
<dbReference type="AlphaFoldDB" id="A0A095X239"/>
<dbReference type="Gene3D" id="3.40.50.1820">
    <property type="entry name" value="alpha/beta hydrolase"/>
    <property type="match status" value="1"/>
</dbReference>
<keyword evidence="1" id="KW-0732">Signal</keyword>
<feature type="signal peptide" evidence="1">
    <location>
        <begin position="1"/>
        <end position="21"/>
    </location>
</feature>
<dbReference type="OrthoDB" id="9770107at2"/>
<dbReference type="HOGENOM" id="CLU_032786_0_0_6"/>
<dbReference type="PATRIC" id="fig|1265313.6.peg.423"/>
<dbReference type="RefSeq" id="WP_035513848.1">
    <property type="nucleotide sequence ID" value="NZ_KN234746.1"/>
</dbReference>
<protein>
    <submittedName>
        <fullName evidence="2">Carboxypeptidase-related protein</fullName>
    </submittedName>
</protein>
<dbReference type="SUPFAM" id="SSF53474">
    <property type="entry name" value="alpha/beta-Hydrolases"/>
    <property type="match status" value="1"/>
</dbReference>
<keyword evidence="2" id="KW-0645">Protease</keyword>
<dbReference type="InterPro" id="IPR029058">
    <property type="entry name" value="AB_hydrolase_fold"/>
</dbReference>
<name>A0A095X239_9GAMM</name>
<evidence type="ECO:0000313" key="3">
    <source>
        <dbReference type="Proteomes" id="UP000029640"/>
    </source>
</evidence>
<dbReference type="GO" id="GO:0004185">
    <property type="term" value="F:serine-type carboxypeptidase activity"/>
    <property type="evidence" value="ECO:0007669"/>
    <property type="project" value="InterPro"/>
</dbReference>
<keyword evidence="2" id="KW-0378">Hydrolase</keyword>
<comment type="caution">
    <text evidence="2">The sequence shown here is derived from an EMBL/GenBank/DDBJ whole genome shotgun (WGS) entry which is preliminary data.</text>
</comment>
<reference evidence="2 3" key="1">
    <citation type="journal article" date="2014" name="Genome Announc.">
        <title>Genome Sequence of Gammaproteobacterial Pseudohaliea rubra Type Strain DSM 19751, Isolated from Coastal Seawater of the Mediterranean Sea.</title>
        <authorList>
            <person name="Spring S."/>
            <person name="Fiebig A."/>
            <person name="Riedel T."/>
            <person name="Goker M."/>
            <person name="Klenk H.P."/>
        </authorList>
    </citation>
    <scope>NUCLEOTIDE SEQUENCE [LARGE SCALE GENOMIC DNA]</scope>
    <source>
        <strain evidence="2 3">DSM 19751</strain>
    </source>
</reference>
<proteinExistence type="predicted"/>
<keyword evidence="3" id="KW-1185">Reference proteome</keyword>